<dbReference type="STRING" id="6248.A0A0K0E908"/>
<proteinExistence type="predicted"/>
<evidence type="ECO:0000313" key="3">
    <source>
        <dbReference type="WBParaSite" id="SSTP_0000599200.1"/>
    </source>
</evidence>
<dbReference type="Proteomes" id="UP000035681">
    <property type="component" value="Unplaced"/>
</dbReference>
<protein>
    <submittedName>
        <fullName evidence="3 4">NB-ARC domain-containing protein</fullName>
    </submittedName>
</protein>
<dbReference type="Gene3D" id="3.40.50.300">
    <property type="entry name" value="P-loop containing nucleotide triphosphate hydrolases"/>
    <property type="match status" value="1"/>
</dbReference>
<evidence type="ECO:0000313" key="2">
    <source>
        <dbReference type="Proteomes" id="UP000035681"/>
    </source>
</evidence>
<dbReference type="Gene3D" id="1.10.533.10">
    <property type="entry name" value="Death Domain, Fas"/>
    <property type="match status" value="1"/>
</dbReference>
<feature type="domain" description="NB-ARC" evidence="1">
    <location>
        <begin position="129"/>
        <end position="278"/>
    </location>
</feature>
<sequence>MLDQHSQRVLANATDVLYHDFEPRDCVYFFQSKGILTDDDVEEIISCNRRHGRVDLFLNKYRRRCLNFNLLKEYFINYVSQIHLAELLEENDSYIEEKPQEPRVFLSKMNCGGVPKPIIYQIKRFELEESLEKSLKQFIDGNVDWFIINGIRGCGKTLLLAQVLRNNYEYLSKYINNIYWFTDSCEIISKSKQIFIKILVSLTDTSCLQSSYPEDEDLLMGMIVEQIQAKAGKTLLIIDDVLLEENVRWYSKIISILSSICQVIFISPNEEIFQALPQEAIKFSFKNNSGFNYTQIEKLFSNDKEIPSSSLINRLLHETCGLPSFLGILKFQSSNNISRLEKLVERLESSNSLTPFTSITPYLYKSMNTVFDKDFSIMDDSDILNLCHLCLLFSPNIWYHFAYATLILPLDLPSYNCDIPALVYESIEKLSKLSLLQIDEDKFMIHPIIFKYCVGKQCQYHQIDKESLVSLFLTRLNSIASEEGNSFMYKEFKGMSKNDAKKTYNQLKDYHFKNNDYENLRNKNSYSLFSFFRQ</sequence>
<evidence type="ECO:0000313" key="4">
    <source>
        <dbReference type="WBParaSite" id="TCONS_00002901.p1"/>
    </source>
</evidence>
<evidence type="ECO:0000259" key="1">
    <source>
        <dbReference type="Pfam" id="PF00931"/>
    </source>
</evidence>
<dbReference type="InterPro" id="IPR002182">
    <property type="entry name" value="NB-ARC"/>
</dbReference>
<accession>A0A0K0E908</accession>
<dbReference type="SUPFAM" id="SSF52540">
    <property type="entry name" value="P-loop containing nucleoside triphosphate hydrolases"/>
    <property type="match status" value="1"/>
</dbReference>
<dbReference type="AlphaFoldDB" id="A0A0K0E908"/>
<dbReference type="WBParaSite" id="TCONS_00002901.p1">
    <property type="protein sequence ID" value="TCONS_00002901.p1"/>
    <property type="gene ID" value="XLOC_002694"/>
</dbReference>
<dbReference type="Pfam" id="PF00931">
    <property type="entry name" value="NB-ARC"/>
    <property type="match status" value="1"/>
</dbReference>
<dbReference type="InterPro" id="IPR027417">
    <property type="entry name" value="P-loop_NTPase"/>
</dbReference>
<dbReference type="GO" id="GO:0043531">
    <property type="term" value="F:ADP binding"/>
    <property type="evidence" value="ECO:0007669"/>
    <property type="project" value="InterPro"/>
</dbReference>
<name>A0A0K0E908_STRER</name>
<reference evidence="3" key="1">
    <citation type="submission" date="2015-08" db="UniProtKB">
        <authorList>
            <consortium name="WormBaseParasite"/>
        </authorList>
    </citation>
    <scope>IDENTIFICATION</scope>
</reference>
<dbReference type="WBParaSite" id="SSTP_0000599200.1">
    <property type="protein sequence ID" value="SSTP_0000599200.1"/>
    <property type="gene ID" value="SSTP_0000599200"/>
</dbReference>
<organism evidence="3">
    <name type="scientific">Strongyloides stercoralis</name>
    <name type="common">Threadworm</name>
    <dbReference type="NCBI Taxonomy" id="6248"/>
    <lineage>
        <taxon>Eukaryota</taxon>
        <taxon>Metazoa</taxon>
        <taxon>Ecdysozoa</taxon>
        <taxon>Nematoda</taxon>
        <taxon>Chromadorea</taxon>
        <taxon>Rhabditida</taxon>
        <taxon>Tylenchina</taxon>
        <taxon>Panagrolaimomorpha</taxon>
        <taxon>Strongyloidoidea</taxon>
        <taxon>Strongyloididae</taxon>
        <taxon>Strongyloides</taxon>
    </lineage>
</organism>
<dbReference type="InterPro" id="IPR011029">
    <property type="entry name" value="DEATH-like_dom_sf"/>
</dbReference>
<keyword evidence="2" id="KW-1185">Reference proteome</keyword>
<dbReference type="SUPFAM" id="SSF47986">
    <property type="entry name" value="DEATH domain"/>
    <property type="match status" value="1"/>
</dbReference>